<dbReference type="Gene3D" id="3.20.190.10">
    <property type="entry name" value="MutM-like, N-terminal"/>
    <property type="match status" value="1"/>
</dbReference>
<dbReference type="EC" id="4.2.99.18" evidence="15"/>
<dbReference type="NCBIfam" id="TIGR00577">
    <property type="entry name" value="fpg"/>
    <property type="match status" value="1"/>
</dbReference>
<keyword evidence="4 15" id="KW-0479">Metal-binding</keyword>
<dbReference type="SMART" id="SM01232">
    <property type="entry name" value="H2TH"/>
    <property type="match status" value="1"/>
</dbReference>
<dbReference type="CDD" id="cd08966">
    <property type="entry name" value="EcFpg-like_N"/>
    <property type="match status" value="1"/>
</dbReference>
<feature type="binding site" evidence="15">
    <location>
        <position position="95"/>
    </location>
    <ligand>
        <name>DNA</name>
        <dbReference type="ChEBI" id="CHEBI:16991"/>
    </ligand>
</feature>
<evidence type="ECO:0000256" key="15">
    <source>
        <dbReference type="HAMAP-Rule" id="MF_00103"/>
    </source>
</evidence>
<dbReference type="InterPro" id="IPR020629">
    <property type="entry name" value="FPG_Glyclase"/>
</dbReference>
<comment type="catalytic activity">
    <reaction evidence="1 15">
        <text>Hydrolysis of DNA containing ring-opened 7-methylguanine residues, releasing 2,6-diamino-4-hydroxy-5-(N-methyl)formamidopyrimidine.</text>
        <dbReference type="EC" id="3.2.2.23"/>
    </reaction>
</comment>
<dbReference type="EC" id="3.2.2.23" evidence="15"/>
<evidence type="ECO:0000256" key="5">
    <source>
        <dbReference type="ARBA" id="ARBA00022763"/>
    </source>
</evidence>
<dbReference type="PANTHER" id="PTHR22993:SF9">
    <property type="entry name" value="FORMAMIDOPYRIMIDINE-DNA GLYCOSYLASE"/>
    <property type="match status" value="1"/>
</dbReference>
<keyword evidence="12 15" id="KW-0511">Multifunctional enzyme</keyword>
<evidence type="ECO:0000256" key="8">
    <source>
        <dbReference type="ARBA" id="ARBA00022833"/>
    </source>
</evidence>
<dbReference type="Proteomes" id="UP000001880">
    <property type="component" value="Chromosome"/>
</dbReference>
<dbReference type="RefSeq" id="WP_012831940.1">
    <property type="nucleotide sequence ID" value="NC_013440.1"/>
</dbReference>
<feature type="active site" description="Proton donor; for delta-elimination activity" evidence="15">
    <location>
        <position position="271"/>
    </location>
</feature>
<feature type="domain" description="Formamidopyrimidine-DNA glycosylase catalytic" evidence="17">
    <location>
        <begin position="2"/>
        <end position="120"/>
    </location>
</feature>
<keyword evidence="11 15" id="KW-0456">Lyase</keyword>
<dbReference type="GO" id="GO:0003684">
    <property type="term" value="F:damaged DNA binding"/>
    <property type="evidence" value="ECO:0007669"/>
    <property type="project" value="InterPro"/>
</dbReference>
<dbReference type="InterPro" id="IPR035937">
    <property type="entry name" value="FPG_N"/>
</dbReference>
<evidence type="ECO:0000256" key="11">
    <source>
        <dbReference type="ARBA" id="ARBA00023239"/>
    </source>
</evidence>
<dbReference type="NCBIfam" id="NF002211">
    <property type="entry name" value="PRK01103.1"/>
    <property type="match status" value="1"/>
</dbReference>
<evidence type="ECO:0000313" key="19">
    <source>
        <dbReference type="Proteomes" id="UP000001880"/>
    </source>
</evidence>
<evidence type="ECO:0000259" key="17">
    <source>
        <dbReference type="PROSITE" id="PS51068"/>
    </source>
</evidence>
<dbReference type="KEGG" id="hoh:Hoch_6885"/>
<comment type="function">
    <text evidence="15">Involved in base excision repair of DNA damaged by oxidation or by mutagenic agents. Acts as DNA glycosylase that recognizes and removes damaged bases. Has a preference for oxidized purines, such as 7,8-dihydro-8-oxoguanine (8-oxoG). Has AP (apurinic/apyrimidinic) lyase activity and introduces nicks in the DNA strand. Cleaves the DNA backbone by beta-delta elimination to generate a single-strand break at the site of the removed base with both 3'- and 5'-phosphates.</text>
</comment>
<dbReference type="CDD" id="cd20335">
    <property type="entry name" value="BRcat_RBR"/>
    <property type="match status" value="1"/>
</dbReference>
<dbReference type="eggNOG" id="COG0266">
    <property type="taxonomic scope" value="Bacteria"/>
</dbReference>
<keyword evidence="9 15" id="KW-0238">DNA-binding</keyword>
<dbReference type="Pfam" id="PF06831">
    <property type="entry name" value="H2TH"/>
    <property type="match status" value="1"/>
</dbReference>
<proteinExistence type="inferred from homology"/>
<dbReference type="PANTHER" id="PTHR22993">
    <property type="entry name" value="FORMAMIDOPYRIMIDINE-DNA GLYCOSYLASE"/>
    <property type="match status" value="1"/>
</dbReference>
<dbReference type="InterPro" id="IPR012319">
    <property type="entry name" value="FPG_cat"/>
</dbReference>
<evidence type="ECO:0000256" key="4">
    <source>
        <dbReference type="ARBA" id="ARBA00022723"/>
    </source>
</evidence>
<gene>
    <name evidence="15" type="primary">mutM</name>
    <name evidence="15" type="synonym">fpg</name>
    <name evidence="18" type="ordered locus">Hoch_6885</name>
</gene>
<dbReference type="SMART" id="SM00898">
    <property type="entry name" value="Fapy_DNA_glyco"/>
    <property type="match status" value="1"/>
</dbReference>
<evidence type="ECO:0000256" key="7">
    <source>
        <dbReference type="ARBA" id="ARBA00022801"/>
    </source>
</evidence>
<comment type="subunit">
    <text evidence="3 15">Monomer.</text>
</comment>
<sequence length="282" mass="31218">MPELPEVETVRRTLAPVLGQRVEAMWTSGLPLRLNRPVPEELLREISLGRTVEDIRRWGKYLLLDLAGAGHSVLVHLGMSGRLRMMAAAGERPPHTHVAWLLSGGAPPAELRYSDPRRFGVIDVVERGNERAHPSLARLGEDPLTGALTGALLHAGSRRVRRSIKTFLLDQHTVAGVGNIYASEALWQARILPTMPAERLSKARADALAAAIHEVFARALEHGGTSLRDFVNADGHAGEHAHYLWVYERDGEPCPRPTCPGIIRRTVLQARSTFHCPRCQRR</sequence>
<dbReference type="GO" id="GO:0034039">
    <property type="term" value="F:8-oxo-7,8-dihydroguanine DNA N-glycosylase activity"/>
    <property type="evidence" value="ECO:0007669"/>
    <property type="project" value="TreeGrafter"/>
</dbReference>
<evidence type="ECO:0000256" key="13">
    <source>
        <dbReference type="ARBA" id="ARBA00023295"/>
    </source>
</evidence>
<accession>D0LVN0</accession>
<keyword evidence="10 15" id="KW-0234">DNA repair</keyword>
<evidence type="ECO:0000256" key="14">
    <source>
        <dbReference type="ARBA" id="ARBA00044632"/>
    </source>
</evidence>
<comment type="similarity">
    <text evidence="2 15">Belongs to the FPG family.</text>
</comment>
<feature type="active site" description="Proton donor; for beta-elimination activity" evidence="15">
    <location>
        <position position="60"/>
    </location>
</feature>
<evidence type="ECO:0000256" key="9">
    <source>
        <dbReference type="ARBA" id="ARBA00023125"/>
    </source>
</evidence>
<name>D0LVN0_HALO1</name>
<feature type="active site" description="Schiff-base intermediate with DNA" evidence="15">
    <location>
        <position position="2"/>
    </location>
</feature>
<dbReference type="SUPFAM" id="SSF46946">
    <property type="entry name" value="S13-like H2TH domain"/>
    <property type="match status" value="1"/>
</dbReference>
<feature type="active site" description="Proton donor" evidence="15">
    <location>
        <position position="3"/>
    </location>
</feature>
<dbReference type="Pfam" id="PF01149">
    <property type="entry name" value="Fapy_DNA_glyco"/>
    <property type="match status" value="1"/>
</dbReference>
<dbReference type="GO" id="GO:0008270">
    <property type="term" value="F:zinc ion binding"/>
    <property type="evidence" value="ECO:0007669"/>
    <property type="project" value="UniProtKB-UniRule"/>
</dbReference>
<keyword evidence="13 15" id="KW-0326">Glycosidase</keyword>
<dbReference type="EMBL" id="CP001804">
    <property type="protein sequence ID" value="ACY19348.1"/>
    <property type="molecule type" value="Genomic_DNA"/>
</dbReference>
<dbReference type="InterPro" id="IPR010979">
    <property type="entry name" value="Ribosomal_uS13-like_H2TH"/>
</dbReference>
<keyword evidence="19" id="KW-1185">Reference proteome</keyword>
<evidence type="ECO:0000313" key="18">
    <source>
        <dbReference type="EMBL" id="ACY19348.1"/>
    </source>
</evidence>
<dbReference type="HAMAP" id="MF_00103">
    <property type="entry name" value="Fapy_DNA_glycosyl"/>
    <property type="match status" value="1"/>
</dbReference>
<evidence type="ECO:0000256" key="10">
    <source>
        <dbReference type="ARBA" id="ARBA00023204"/>
    </source>
</evidence>
<keyword evidence="7 15" id="KW-0378">Hydrolase</keyword>
<protein>
    <recommendedName>
        <fullName evidence="15">Formamidopyrimidine-DNA glycosylase</fullName>
        <shortName evidence="15">Fapy-DNA glycosylase</shortName>
        <ecNumber evidence="15">3.2.2.23</ecNumber>
    </recommendedName>
    <alternativeName>
        <fullName evidence="15">DNA-(apurinic or apyrimidinic site) lyase MutM</fullName>
        <shortName evidence="15">AP lyase MutM</shortName>
        <ecNumber evidence="15">4.2.99.18</ecNumber>
    </alternativeName>
</protein>
<dbReference type="PROSITE" id="PS51068">
    <property type="entry name" value="FPG_CAT"/>
    <property type="match status" value="1"/>
</dbReference>
<dbReference type="Gene3D" id="1.10.8.50">
    <property type="match status" value="1"/>
</dbReference>
<dbReference type="InterPro" id="IPR000214">
    <property type="entry name" value="Znf_DNA_glyclase/AP_lyase"/>
</dbReference>
<evidence type="ECO:0000256" key="1">
    <source>
        <dbReference type="ARBA" id="ARBA00001668"/>
    </source>
</evidence>
<dbReference type="GO" id="GO:0140078">
    <property type="term" value="F:class I DNA-(apurinic or apyrimidinic site) endonuclease activity"/>
    <property type="evidence" value="ECO:0007669"/>
    <property type="project" value="UniProtKB-EC"/>
</dbReference>
<reference evidence="18 19" key="1">
    <citation type="journal article" date="2010" name="Stand. Genomic Sci.">
        <title>Complete genome sequence of Haliangium ochraceum type strain (SMP-2).</title>
        <authorList>
            <consortium name="US DOE Joint Genome Institute (JGI-PGF)"/>
            <person name="Ivanova N."/>
            <person name="Daum C."/>
            <person name="Lang E."/>
            <person name="Abt B."/>
            <person name="Kopitz M."/>
            <person name="Saunders E."/>
            <person name="Lapidus A."/>
            <person name="Lucas S."/>
            <person name="Glavina Del Rio T."/>
            <person name="Nolan M."/>
            <person name="Tice H."/>
            <person name="Copeland A."/>
            <person name="Cheng J.F."/>
            <person name="Chen F."/>
            <person name="Bruce D."/>
            <person name="Goodwin L."/>
            <person name="Pitluck S."/>
            <person name="Mavromatis K."/>
            <person name="Pati A."/>
            <person name="Mikhailova N."/>
            <person name="Chen A."/>
            <person name="Palaniappan K."/>
            <person name="Land M."/>
            <person name="Hauser L."/>
            <person name="Chang Y.J."/>
            <person name="Jeffries C.D."/>
            <person name="Detter J.C."/>
            <person name="Brettin T."/>
            <person name="Rohde M."/>
            <person name="Goker M."/>
            <person name="Bristow J."/>
            <person name="Markowitz V."/>
            <person name="Eisen J.A."/>
            <person name="Hugenholtz P."/>
            <person name="Kyrpides N.C."/>
            <person name="Klenk H.P."/>
        </authorList>
    </citation>
    <scope>NUCLEOTIDE SEQUENCE [LARGE SCALE GENOMIC DNA]</scope>
    <source>
        <strain evidence="19">DSM 14365 / CIP 107738 / JCM 11303 / AJ 13395 / SMP-2</strain>
    </source>
</reference>
<evidence type="ECO:0000256" key="3">
    <source>
        <dbReference type="ARBA" id="ARBA00011245"/>
    </source>
</evidence>
<dbReference type="GO" id="GO:0006284">
    <property type="term" value="P:base-excision repair"/>
    <property type="evidence" value="ECO:0007669"/>
    <property type="project" value="InterPro"/>
</dbReference>
<dbReference type="PROSITE" id="PS51066">
    <property type="entry name" value="ZF_FPG_2"/>
    <property type="match status" value="1"/>
</dbReference>
<keyword evidence="8 15" id="KW-0862">Zinc</keyword>
<comment type="cofactor">
    <cofactor evidence="15">
        <name>Zn(2+)</name>
        <dbReference type="ChEBI" id="CHEBI:29105"/>
    </cofactor>
    <text evidence="15">Binds 1 zinc ion per subunit.</text>
</comment>
<feature type="domain" description="FPG-type" evidence="16">
    <location>
        <begin position="245"/>
        <end position="281"/>
    </location>
</feature>
<dbReference type="InterPro" id="IPR015886">
    <property type="entry name" value="H2TH_FPG"/>
</dbReference>
<keyword evidence="6 15" id="KW-0863">Zinc-finger</keyword>
<organism evidence="18 19">
    <name type="scientific">Haliangium ochraceum (strain DSM 14365 / JCM 11303 / SMP-2)</name>
    <dbReference type="NCBI Taxonomy" id="502025"/>
    <lineage>
        <taxon>Bacteria</taxon>
        <taxon>Pseudomonadati</taxon>
        <taxon>Myxococcota</taxon>
        <taxon>Polyangia</taxon>
        <taxon>Haliangiales</taxon>
        <taxon>Kofleriaceae</taxon>
        <taxon>Haliangium</taxon>
    </lineage>
</organism>
<evidence type="ECO:0000259" key="16">
    <source>
        <dbReference type="PROSITE" id="PS51066"/>
    </source>
</evidence>
<dbReference type="SUPFAM" id="SSF81624">
    <property type="entry name" value="N-terminal domain of MutM-like DNA repair proteins"/>
    <property type="match status" value="1"/>
</dbReference>
<comment type="caution">
    <text evidence="15">Lacks conserved residue(s) required for the propagation of feature annotation.</text>
</comment>
<evidence type="ECO:0000256" key="12">
    <source>
        <dbReference type="ARBA" id="ARBA00023268"/>
    </source>
</evidence>
<dbReference type="STRING" id="502025.Hoch_6885"/>
<evidence type="ECO:0000256" key="6">
    <source>
        <dbReference type="ARBA" id="ARBA00022771"/>
    </source>
</evidence>
<comment type="catalytic activity">
    <reaction evidence="14 15">
        <text>2'-deoxyribonucleotide-(2'-deoxyribose 5'-phosphate)-2'-deoxyribonucleotide-DNA = a 3'-end 2'-deoxyribonucleotide-(2,3-dehydro-2,3-deoxyribose 5'-phosphate)-DNA + a 5'-end 5'-phospho-2'-deoxyribonucleoside-DNA + H(+)</text>
        <dbReference type="Rhea" id="RHEA:66592"/>
        <dbReference type="Rhea" id="RHEA-COMP:13180"/>
        <dbReference type="Rhea" id="RHEA-COMP:16897"/>
        <dbReference type="Rhea" id="RHEA-COMP:17067"/>
        <dbReference type="ChEBI" id="CHEBI:15378"/>
        <dbReference type="ChEBI" id="CHEBI:136412"/>
        <dbReference type="ChEBI" id="CHEBI:157695"/>
        <dbReference type="ChEBI" id="CHEBI:167181"/>
        <dbReference type="EC" id="4.2.99.18"/>
    </reaction>
</comment>
<keyword evidence="5 15" id="KW-0227">DNA damage</keyword>
<dbReference type="AlphaFoldDB" id="D0LVN0"/>
<feature type="binding site" evidence="15">
    <location>
        <position position="117"/>
    </location>
    <ligand>
        <name>DNA</name>
        <dbReference type="ChEBI" id="CHEBI:16991"/>
    </ligand>
</feature>
<dbReference type="FunFam" id="1.10.8.50:FF:000003">
    <property type="entry name" value="Formamidopyrimidine-DNA glycosylase"/>
    <property type="match status" value="1"/>
</dbReference>
<dbReference type="SUPFAM" id="SSF57716">
    <property type="entry name" value="Glucocorticoid receptor-like (DNA-binding domain)"/>
    <property type="match status" value="1"/>
</dbReference>
<dbReference type="HOGENOM" id="CLU_038423_1_0_7"/>
<evidence type="ECO:0000256" key="2">
    <source>
        <dbReference type="ARBA" id="ARBA00009409"/>
    </source>
</evidence>